<accession>A0A345V0I0</accession>
<dbReference type="PANTHER" id="PTHR12526:SF638">
    <property type="entry name" value="SPORE COAT PROTEIN SA"/>
    <property type="match status" value="1"/>
</dbReference>
<evidence type="ECO:0000313" key="2">
    <source>
        <dbReference type="EMBL" id="AXJ06232.1"/>
    </source>
</evidence>
<feature type="domain" description="Glycosyltransferase subfamily 4-like N-terminal" evidence="1">
    <location>
        <begin position="17"/>
        <end position="140"/>
    </location>
</feature>
<organism evidence="2 3">
    <name type="scientific">Pseudomonas fluorescens</name>
    <dbReference type="NCBI Taxonomy" id="294"/>
    <lineage>
        <taxon>Bacteria</taxon>
        <taxon>Pseudomonadati</taxon>
        <taxon>Pseudomonadota</taxon>
        <taxon>Gammaproteobacteria</taxon>
        <taxon>Pseudomonadales</taxon>
        <taxon>Pseudomonadaceae</taxon>
        <taxon>Pseudomonas</taxon>
    </lineage>
</organism>
<gene>
    <name evidence="2" type="ORF">CFN16_19505</name>
</gene>
<dbReference type="Pfam" id="PF13579">
    <property type="entry name" value="Glyco_trans_4_4"/>
    <property type="match status" value="1"/>
</dbReference>
<evidence type="ECO:0000313" key="3">
    <source>
        <dbReference type="Proteomes" id="UP000254535"/>
    </source>
</evidence>
<protein>
    <submittedName>
        <fullName evidence="2">Glycosyl transferase</fullName>
    </submittedName>
</protein>
<keyword evidence="2" id="KW-0808">Transferase</keyword>
<reference evidence="2 3" key="1">
    <citation type="submission" date="2017-07" db="EMBL/GenBank/DDBJ databases">
        <title>Genome sequence of Pseudomonas NEP1.</title>
        <authorList>
            <person name="Nascimento F.X."/>
        </authorList>
    </citation>
    <scope>NUCLEOTIDE SEQUENCE [LARGE SCALE GENOMIC DNA]</scope>
    <source>
        <strain evidence="2 3">NEP1</strain>
    </source>
</reference>
<name>A0A345V0I0_PSEFL</name>
<dbReference type="GO" id="GO:0016757">
    <property type="term" value="F:glycosyltransferase activity"/>
    <property type="evidence" value="ECO:0007669"/>
    <property type="project" value="UniProtKB-ARBA"/>
</dbReference>
<dbReference type="InterPro" id="IPR028098">
    <property type="entry name" value="Glyco_trans_4-like_N"/>
</dbReference>
<dbReference type="Pfam" id="PF13692">
    <property type="entry name" value="Glyco_trans_1_4"/>
    <property type="match status" value="1"/>
</dbReference>
<dbReference type="AlphaFoldDB" id="A0A345V0I0"/>
<dbReference type="RefSeq" id="WP_115078781.1">
    <property type="nucleotide sequence ID" value="NZ_CP022313.1"/>
</dbReference>
<dbReference type="Proteomes" id="UP000254535">
    <property type="component" value="Chromosome"/>
</dbReference>
<dbReference type="SUPFAM" id="SSF53756">
    <property type="entry name" value="UDP-Glycosyltransferase/glycogen phosphorylase"/>
    <property type="match status" value="1"/>
</dbReference>
<dbReference type="EMBL" id="CP022313">
    <property type="protein sequence ID" value="AXJ06232.1"/>
    <property type="molecule type" value="Genomic_DNA"/>
</dbReference>
<dbReference type="PANTHER" id="PTHR12526">
    <property type="entry name" value="GLYCOSYLTRANSFERASE"/>
    <property type="match status" value="1"/>
</dbReference>
<proteinExistence type="predicted"/>
<dbReference type="Gene3D" id="3.40.50.2000">
    <property type="entry name" value="Glycogen Phosphorylase B"/>
    <property type="match status" value="2"/>
</dbReference>
<sequence>MKVLLTVHQFFPEFSAGTEVLTLSVARVLTALGHEVRVFTGYPASEALADGERFDQYRYDSILVDRFRHAYVPMGDQTSKIEIGYDNHLAADFFGHLLEAFKPDVVHFFHLNRLGTGLIEKAVAAGVPAFYTPTDFWSLCPTGQLLRCGGRTCAGPSTDAGNCVVHFAASQMPERMGRLATAVPDVISDMLVRIACSPQMPSGSLVREVRALKGRLERNVRRLNMLQGIIAPNQMIETLLARYGVRADIVVRSSYGINLDQPVVVRDRARRERPMVLGFIGTLASHKGCHVLLEALQPFSSRDVQLRIYGKQTDFPDYVAGLHRLAAGNEAVTFCGTFANEDIFDVLGGLDALIVPSVWNENTPLVVYSAQAAGCPVVASDVPGIAEAVTHDFNGLLFEPGSVSGLESALKRLLAEEGLMSKLSSNSTPPKSVSVYVKELLQIWALAK</sequence>
<evidence type="ECO:0000259" key="1">
    <source>
        <dbReference type="Pfam" id="PF13579"/>
    </source>
</evidence>